<reference evidence="2" key="2">
    <citation type="submission" date="2014-09" db="EMBL/GenBank/DDBJ databases">
        <title>Criblamydia sequanensis harbors a mega-plasmid encoding arsenite resistance.</title>
        <authorList>
            <person name="Bertelli C."/>
            <person name="Goesmann A."/>
            <person name="Greub G."/>
        </authorList>
    </citation>
    <scope>NUCLEOTIDE SEQUENCE [LARGE SCALE GENOMIC DNA]</scope>
    <source>
        <strain evidence="2">CRIB-18</strain>
    </source>
</reference>
<gene>
    <name evidence="2" type="ORF">CSEC_0015</name>
</gene>
<dbReference type="eggNOG" id="COG4249">
    <property type="taxonomic scope" value="Bacteria"/>
</dbReference>
<dbReference type="Gene3D" id="3.40.50.1460">
    <property type="match status" value="1"/>
</dbReference>
<dbReference type="SUPFAM" id="SSF52129">
    <property type="entry name" value="Caspase-like"/>
    <property type="match status" value="1"/>
</dbReference>
<accession>A0A090DV16</accession>
<reference evidence="2" key="1">
    <citation type="submission" date="2013-12" db="EMBL/GenBank/DDBJ databases">
        <authorList>
            <person name="Linke B."/>
        </authorList>
    </citation>
    <scope>NUCLEOTIDE SEQUENCE [LARGE SCALE GENOMIC DNA]</scope>
    <source>
        <strain evidence="2">CRIB-18</strain>
    </source>
</reference>
<evidence type="ECO:0000259" key="1">
    <source>
        <dbReference type="Pfam" id="PF00656"/>
    </source>
</evidence>
<dbReference type="OrthoDB" id="21901at2"/>
<feature type="domain" description="Peptidase C14 caspase" evidence="1">
    <location>
        <begin position="44"/>
        <end position="247"/>
    </location>
</feature>
<dbReference type="GO" id="GO:0004197">
    <property type="term" value="F:cysteine-type endopeptidase activity"/>
    <property type="evidence" value="ECO:0007669"/>
    <property type="project" value="InterPro"/>
</dbReference>
<evidence type="ECO:0000313" key="2">
    <source>
        <dbReference type="EMBL" id="CDR32859.1"/>
    </source>
</evidence>
<dbReference type="RefSeq" id="WP_041016391.1">
    <property type="nucleotide sequence ID" value="NZ_CCEJ010000001.1"/>
</dbReference>
<dbReference type="Pfam" id="PF00656">
    <property type="entry name" value="Peptidase_C14"/>
    <property type="match status" value="1"/>
</dbReference>
<sequence>MKNYYLLYLLTFLNFFFHPLQSQEFIAVLIGDTLDDSIGNSVQLDLKRMEKKVDALAKKLEITLKKTIIKDDAFQSDTLIEILSKVEVNEDDLVFIYYSGHGYRSDSTETPWPNIALKNEWRGISHHALTEVFLNKKPFFLLSIADACNNVIPDEWAPILLKTKALSSTKHEKENLKKLFLNQSLFIMASGSSPTYFSYCNDYVGGFFSSTLLKNIDLALSSNQEPDWYLILAKTKAELEDMQKPQYEIIPLN</sequence>
<comment type="caution">
    <text evidence="2">The sequence shown here is derived from an EMBL/GenBank/DDBJ whole genome shotgun (WGS) entry which is preliminary data.</text>
</comment>
<dbReference type="Proteomes" id="UP000031552">
    <property type="component" value="Unassembled WGS sequence"/>
</dbReference>
<dbReference type="EMBL" id="CCEJ010000001">
    <property type="protein sequence ID" value="CDR32859.1"/>
    <property type="molecule type" value="Genomic_DNA"/>
</dbReference>
<organism evidence="2 3">
    <name type="scientific">Candidatus Criblamydia sequanensis CRIB-18</name>
    <dbReference type="NCBI Taxonomy" id="1437425"/>
    <lineage>
        <taxon>Bacteria</taxon>
        <taxon>Pseudomonadati</taxon>
        <taxon>Chlamydiota</taxon>
        <taxon>Chlamydiia</taxon>
        <taxon>Parachlamydiales</taxon>
        <taxon>Candidatus Criblamydiaceae</taxon>
        <taxon>Candidatus Criblamydia</taxon>
    </lineage>
</organism>
<evidence type="ECO:0000313" key="3">
    <source>
        <dbReference type="Proteomes" id="UP000031552"/>
    </source>
</evidence>
<dbReference type="InterPro" id="IPR011600">
    <property type="entry name" value="Pept_C14_caspase"/>
</dbReference>
<keyword evidence="3" id="KW-1185">Reference proteome</keyword>
<dbReference type="AlphaFoldDB" id="A0A090DV16"/>
<dbReference type="GO" id="GO:0006508">
    <property type="term" value="P:proteolysis"/>
    <property type="evidence" value="ECO:0007669"/>
    <property type="project" value="InterPro"/>
</dbReference>
<protein>
    <submittedName>
        <fullName evidence="2">Secreted protein</fullName>
    </submittedName>
</protein>
<dbReference type="InterPro" id="IPR029030">
    <property type="entry name" value="Caspase-like_dom_sf"/>
</dbReference>
<proteinExistence type="predicted"/>
<dbReference type="STRING" id="1437425.CSEC_0015"/>
<name>A0A090DV16_9BACT</name>